<proteinExistence type="predicted"/>
<organism evidence="1 2">
    <name type="scientific">Microbacterium psychrotolerans</name>
    <dbReference type="NCBI Taxonomy" id="3068321"/>
    <lineage>
        <taxon>Bacteria</taxon>
        <taxon>Bacillati</taxon>
        <taxon>Actinomycetota</taxon>
        <taxon>Actinomycetes</taxon>
        <taxon>Micrococcales</taxon>
        <taxon>Microbacteriaceae</taxon>
        <taxon>Microbacterium</taxon>
    </lineage>
</organism>
<protein>
    <submittedName>
        <fullName evidence="1">Uncharacterized protein</fullName>
    </submittedName>
</protein>
<sequence length="43" mass="4590">MSDPLDDAQTPRCPECSTVLRDSGRGFVCLPCRIVVIGNIPSA</sequence>
<keyword evidence="2" id="KW-1185">Reference proteome</keyword>
<dbReference type="Proteomes" id="UP001235133">
    <property type="component" value="Unassembled WGS sequence"/>
</dbReference>
<evidence type="ECO:0000313" key="2">
    <source>
        <dbReference type="Proteomes" id="UP001235133"/>
    </source>
</evidence>
<dbReference type="EMBL" id="JAVFWO010000001">
    <property type="protein sequence ID" value="MDQ7876567.1"/>
    <property type="molecule type" value="Genomic_DNA"/>
</dbReference>
<comment type="caution">
    <text evidence="1">The sequence shown here is derived from an EMBL/GenBank/DDBJ whole genome shotgun (WGS) entry which is preliminary data.</text>
</comment>
<accession>A0ABU0YW58</accession>
<reference evidence="1 2" key="1">
    <citation type="submission" date="2023-08" db="EMBL/GenBank/DDBJ databases">
        <title>Microbacterium psychrotolerans sp. nov., a psychrotolerant bacterium isolated from soil in Heilongjiang Province, China.</title>
        <authorList>
            <person name="An P."/>
            <person name="Zhao D."/>
            <person name="Xiang H."/>
        </authorList>
    </citation>
    <scope>NUCLEOTIDE SEQUENCE [LARGE SCALE GENOMIC DNA]</scope>
    <source>
        <strain evidence="1 2">QXD-8</strain>
    </source>
</reference>
<evidence type="ECO:0000313" key="1">
    <source>
        <dbReference type="EMBL" id="MDQ7876567.1"/>
    </source>
</evidence>
<gene>
    <name evidence="1" type="ORF">Q9R08_01115</name>
</gene>
<dbReference type="RefSeq" id="WP_308865968.1">
    <property type="nucleotide sequence ID" value="NZ_JAVFWO010000001.1"/>
</dbReference>
<name>A0ABU0YW58_9MICO</name>